<dbReference type="SUPFAM" id="SSF141371">
    <property type="entry name" value="PilZ domain-like"/>
    <property type="match status" value="1"/>
</dbReference>
<evidence type="ECO:0000259" key="1">
    <source>
        <dbReference type="Pfam" id="PF07238"/>
    </source>
</evidence>
<sequence length="148" mass="16905">MSFNQRESFRINLQIPLSAMFKIIGIQNEATDTKYTKISIKDISSGGIRIHTPLDLPVNMSLLLEFTFTLFSQDVKVLGTITRKSMLHASLYEYGIKFSIADIQLEQQLRSHLHMLSTRLRHTNVLSSCSFCSEEEMVEIYSHDSDAT</sequence>
<organism evidence="2 3">
    <name type="scientific">Paenibacillus sedimenti</name>
    <dbReference type="NCBI Taxonomy" id="2770274"/>
    <lineage>
        <taxon>Bacteria</taxon>
        <taxon>Bacillati</taxon>
        <taxon>Bacillota</taxon>
        <taxon>Bacilli</taxon>
        <taxon>Bacillales</taxon>
        <taxon>Paenibacillaceae</taxon>
        <taxon>Paenibacillus</taxon>
    </lineage>
</organism>
<dbReference type="Gene3D" id="2.40.10.220">
    <property type="entry name" value="predicted glycosyltransferase like domains"/>
    <property type="match status" value="1"/>
</dbReference>
<dbReference type="EMBL" id="JACVVD010000007">
    <property type="protein sequence ID" value="MBD0382445.1"/>
    <property type="molecule type" value="Genomic_DNA"/>
</dbReference>
<keyword evidence="3" id="KW-1185">Reference proteome</keyword>
<feature type="domain" description="PilZ" evidence="1">
    <location>
        <begin position="5"/>
        <end position="113"/>
    </location>
</feature>
<dbReference type="AlphaFoldDB" id="A0A926KUX4"/>
<name>A0A926KUX4_9BACL</name>
<dbReference type="GO" id="GO:0035438">
    <property type="term" value="F:cyclic-di-GMP binding"/>
    <property type="evidence" value="ECO:0007669"/>
    <property type="project" value="InterPro"/>
</dbReference>
<protein>
    <submittedName>
        <fullName evidence="2">PilZ domain-containing protein</fullName>
    </submittedName>
</protein>
<dbReference type="InterPro" id="IPR009875">
    <property type="entry name" value="PilZ_domain"/>
</dbReference>
<dbReference type="RefSeq" id="WP_188176228.1">
    <property type="nucleotide sequence ID" value="NZ_JACVVD010000007.1"/>
</dbReference>
<reference evidence="2" key="1">
    <citation type="submission" date="2020-09" db="EMBL/GenBank/DDBJ databases">
        <title>Draft Genome Sequence of Paenibacillus sp. WST5.</title>
        <authorList>
            <person name="Bao Z."/>
        </authorList>
    </citation>
    <scope>NUCLEOTIDE SEQUENCE</scope>
    <source>
        <strain evidence="2">WST5</strain>
    </source>
</reference>
<comment type="caution">
    <text evidence="2">The sequence shown here is derived from an EMBL/GenBank/DDBJ whole genome shotgun (WGS) entry which is preliminary data.</text>
</comment>
<dbReference type="Proteomes" id="UP000650466">
    <property type="component" value="Unassembled WGS sequence"/>
</dbReference>
<evidence type="ECO:0000313" key="3">
    <source>
        <dbReference type="Proteomes" id="UP000650466"/>
    </source>
</evidence>
<accession>A0A926KUX4</accession>
<evidence type="ECO:0000313" key="2">
    <source>
        <dbReference type="EMBL" id="MBD0382445.1"/>
    </source>
</evidence>
<dbReference type="Pfam" id="PF07238">
    <property type="entry name" value="PilZ"/>
    <property type="match status" value="1"/>
</dbReference>
<gene>
    <name evidence="2" type="ORF">ICC18_20205</name>
</gene>
<proteinExistence type="predicted"/>